<dbReference type="InterPro" id="IPR005119">
    <property type="entry name" value="LysR_subst-bd"/>
</dbReference>
<name>A0A3P4B480_9BURK</name>
<dbReference type="CDD" id="cd05466">
    <property type="entry name" value="PBP2_LTTR_substrate"/>
    <property type="match status" value="1"/>
</dbReference>
<dbReference type="EMBL" id="UWPJ01000019">
    <property type="protein sequence ID" value="VCU70490.1"/>
    <property type="molecule type" value="Genomic_DNA"/>
</dbReference>
<dbReference type="PRINTS" id="PR00039">
    <property type="entry name" value="HTHLYSR"/>
</dbReference>
<proteinExistence type="inferred from homology"/>
<keyword evidence="3" id="KW-0238">DNA-binding</keyword>
<evidence type="ECO:0000259" key="5">
    <source>
        <dbReference type="PROSITE" id="PS50931"/>
    </source>
</evidence>
<evidence type="ECO:0000256" key="4">
    <source>
        <dbReference type="ARBA" id="ARBA00023163"/>
    </source>
</evidence>
<dbReference type="Gene3D" id="3.40.190.10">
    <property type="entry name" value="Periplasmic binding protein-like II"/>
    <property type="match status" value="2"/>
</dbReference>
<evidence type="ECO:0000256" key="1">
    <source>
        <dbReference type="ARBA" id="ARBA00009437"/>
    </source>
</evidence>
<dbReference type="InterPro" id="IPR050950">
    <property type="entry name" value="HTH-type_LysR_regulators"/>
</dbReference>
<dbReference type="PROSITE" id="PS50931">
    <property type="entry name" value="HTH_LYSR"/>
    <property type="match status" value="1"/>
</dbReference>
<evidence type="ECO:0000256" key="3">
    <source>
        <dbReference type="ARBA" id="ARBA00023125"/>
    </source>
</evidence>
<dbReference type="FunFam" id="1.10.10.10:FF:000001">
    <property type="entry name" value="LysR family transcriptional regulator"/>
    <property type="match status" value="1"/>
</dbReference>
<dbReference type="Proteomes" id="UP000277294">
    <property type="component" value="Unassembled WGS sequence"/>
</dbReference>
<dbReference type="InterPro" id="IPR000847">
    <property type="entry name" value="LysR_HTH_N"/>
</dbReference>
<dbReference type="SUPFAM" id="SSF46785">
    <property type="entry name" value="Winged helix' DNA-binding domain"/>
    <property type="match status" value="1"/>
</dbReference>
<evidence type="ECO:0000256" key="2">
    <source>
        <dbReference type="ARBA" id="ARBA00023015"/>
    </source>
</evidence>
<accession>A0A3P4B480</accession>
<dbReference type="PANTHER" id="PTHR30419">
    <property type="entry name" value="HTH-TYPE TRANSCRIPTIONAL REGULATOR YBHD"/>
    <property type="match status" value="1"/>
</dbReference>
<comment type="similarity">
    <text evidence="1">Belongs to the LysR transcriptional regulatory family.</text>
</comment>
<dbReference type="Pfam" id="PF00126">
    <property type="entry name" value="HTH_1"/>
    <property type="match status" value="1"/>
</dbReference>
<dbReference type="GO" id="GO:0005829">
    <property type="term" value="C:cytosol"/>
    <property type="evidence" value="ECO:0007669"/>
    <property type="project" value="TreeGrafter"/>
</dbReference>
<dbReference type="RefSeq" id="WP_160142252.1">
    <property type="nucleotide sequence ID" value="NZ_UWPJ01000019.1"/>
</dbReference>
<dbReference type="PANTHER" id="PTHR30419:SF8">
    <property type="entry name" value="NITROGEN ASSIMILATION TRANSCRIPTIONAL ACTIVATOR-RELATED"/>
    <property type="match status" value="1"/>
</dbReference>
<keyword evidence="4" id="KW-0804">Transcription</keyword>
<dbReference type="GO" id="GO:0003677">
    <property type="term" value="F:DNA binding"/>
    <property type="evidence" value="ECO:0007669"/>
    <property type="project" value="UniProtKB-KW"/>
</dbReference>
<dbReference type="InterPro" id="IPR036388">
    <property type="entry name" value="WH-like_DNA-bd_sf"/>
</dbReference>
<feature type="domain" description="HTH lysR-type" evidence="5">
    <location>
        <begin position="4"/>
        <end position="62"/>
    </location>
</feature>
<dbReference type="InterPro" id="IPR036390">
    <property type="entry name" value="WH_DNA-bd_sf"/>
</dbReference>
<keyword evidence="7" id="KW-1185">Reference proteome</keyword>
<dbReference type="GO" id="GO:0003700">
    <property type="term" value="F:DNA-binding transcription factor activity"/>
    <property type="evidence" value="ECO:0007669"/>
    <property type="project" value="InterPro"/>
</dbReference>
<organism evidence="6 7">
    <name type="scientific">Pigmentiphaga humi</name>
    <dbReference type="NCBI Taxonomy" id="2478468"/>
    <lineage>
        <taxon>Bacteria</taxon>
        <taxon>Pseudomonadati</taxon>
        <taxon>Pseudomonadota</taxon>
        <taxon>Betaproteobacteria</taxon>
        <taxon>Burkholderiales</taxon>
        <taxon>Alcaligenaceae</taxon>
        <taxon>Pigmentiphaga</taxon>
    </lineage>
</organism>
<dbReference type="Pfam" id="PF03466">
    <property type="entry name" value="LysR_substrate"/>
    <property type="match status" value="1"/>
</dbReference>
<evidence type="ECO:0000313" key="6">
    <source>
        <dbReference type="EMBL" id="VCU70490.1"/>
    </source>
</evidence>
<dbReference type="SUPFAM" id="SSF53850">
    <property type="entry name" value="Periplasmic binding protein-like II"/>
    <property type="match status" value="1"/>
</dbReference>
<evidence type="ECO:0000313" key="7">
    <source>
        <dbReference type="Proteomes" id="UP000277294"/>
    </source>
</evidence>
<sequence length="299" mass="32917">MLHLSIRRIEVLLAVADAGSFSGAAARLGIAQPSVSEQVRALENSVGEVLLERRRGRPVQPTAAGRLFIERARAVLEQADALVNQFDNYARRHSRRVVVAAQRKLGTTILPSLLAQFAGAHPEVNFEVRNGSYENVREMLLDGTADVGYFLGNQRVADVESTVIASEPFIFVASASHPLARRKRIRPAELAAHPFIRGATGSQLTREIDGLLANVGLAELDVNARSTDDHVIRQFVEAGLSIYFAMEKSVAADLRERPIKKLPVASPPLALAVRQALTPRRRIGPFVRTFYAYVRDNWP</sequence>
<dbReference type="OrthoDB" id="8751315at2"/>
<protein>
    <submittedName>
        <fullName evidence="6">HTH-type transcriptional regulator GltC</fullName>
    </submittedName>
</protein>
<dbReference type="Gene3D" id="1.10.10.10">
    <property type="entry name" value="Winged helix-like DNA-binding domain superfamily/Winged helix DNA-binding domain"/>
    <property type="match status" value="1"/>
</dbReference>
<reference evidence="6 7" key="1">
    <citation type="submission" date="2018-10" db="EMBL/GenBank/DDBJ databases">
        <authorList>
            <person name="Criscuolo A."/>
        </authorList>
    </citation>
    <scope>NUCLEOTIDE SEQUENCE [LARGE SCALE GENOMIC DNA]</scope>
    <source>
        <strain evidence="6">DnA1</strain>
    </source>
</reference>
<keyword evidence="2" id="KW-0805">Transcription regulation</keyword>
<dbReference type="AlphaFoldDB" id="A0A3P4B480"/>
<gene>
    <name evidence="6" type="primary">gltC_9</name>
    <name evidence="6" type="ORF">PIGHUM_02562</name>
</gene>